<dbReference type="AlphaFoldDB" id="A0A7G5H2C6"/>
<evidence type="ECO:0000313" key="3">
    <source>
        <dbReference type="EMBL" id="QMW05268.1"/>
    </source>
</evidence>
<dbReference type="Proteomes" id="UP000515369">
    <property type="component" value="Chromosome"/>
</dbReference>
<proteinExistence type="predicted"/>
<feature type="transmembrane region" description="Helical" evidence="2">
    <location>
        <begin position="248"/>
        <end position="266"/>
    </location>
</feature>
<feature type="transmembrane region" description="Helical" evidence="2">
    <location>
        <begin position="133"/>
        <end position="152"/>
    </location>
</feature>
<accession>A0A7G5H2C6</accession>
<keyword evidence="4" id="KW-1185">Reference proteome</keyword>
<evidence type="ECO:0008006" key="5">
    <source>
        <dbReference type="Google" id="ProtNLM"/>
    </source>
</evidence>
<keyword evidence="2" id="KW-0812">Transmembrane</keyword>
<feature type="transmembrane region" description="Helical" evidence="2">
    <location>
        <begin position="93"/>
        <end position="112"/>
    </location>
</feature>
<dbReference type="RefSeq" id="WP_182462614.1">
    <property type="nucleotide sequence ID" value="NZ_CP059732.1"/>
</dbReference>
<dbReference type="KEGG" id="sfol:H3H32_10465"/>
<evidence type="ECO:0000256" key="2">
    <source>
        <dbReference type="SAM" id="Phobius"/>
    </source>
</evidence>
<sequence>MKKYLLIIVCCLAAQLTPLLYRAVFNYNEYFIYPSFLSHTLLIVPIFILFHLKNRFTKTFLTFWILWLHLGELKILNYYSINPYYISMDEGCIIYNLFLIAMSIGMLLYDVNHTIPPITPEQAEKGRPLLNDLTWFEYPLLLFPLIWFIDFFRNVGYIPIFSGSDVTEKMYHINYGYVYNFGFFNCVSSLLLYDRFLKSSRKSEKIVWLSMTILAILITSIDSKRLFLLISIASIFFYEKIMAGKFTINLRSVGMVFGAAILYISLQNLRLGSSAASQFAREGLPMGVEFREYIRAVNEFKPGEIPGYDLTASTLANLINSAILNIAGINKIDLVMKDSAMTFMTLFDPDNIMGIRTGLISELYFAYDFYGLIIMLVFGYMVSYVAYAMLAAQMKSNMLLLIVIFSLLMLTAFGQSSVTAGSLCVLFYLHLVIRWARPTRYTNDEDSLDREGEPFDKHPMESPDLTYPVR</sequence>
<protein>
    <recommendedName>
        <fullName evidence="5">Oligosaccharide repeat unit polymerase</fullName>
    </recommendedName>
</protein>
<name>A0A7G5H2C6_9BACT</name>
<evidence type="ECO:0000256" key="1">
    <source>
        <dbReference type="SAM" id="MobiDB-lite"/>
    </source>
</evidence>
<reference evidence="3 4" key="1">
    <citation type="submission" date="2020-07" db="EMBL/GenBank/DDBJ databases">
        <title>Spirosoma foliorum sp. nov., isolated from the leaves on the Nejang mountain Korea, Republic of.</title>
        <authorList>
            <person name="Ho H."/>
            <person name="Lee Y.-J."/>
            <person name="Nurcahyanto D.-A."/>
            <person name="Kim S.-G."/>
        </authorList>
    </citation>
    <scope>NUCLEOTIDE SEQUENCE [LARGE SCALE GENOMIC DNA]</scope>
    <source>
        <strain evidence="3 4">PL0136</strain>
    </source>
</reference>
<gene>
    <name evidence="3" type="ORF">H3H32_10465</name>
</gene>
<keyword evidence="2" id="KW-1133">Transmembrane helix</keyword>
<evidence type="ECO:0000313" key="4">
    <source>
        <dbReference type="Proteomes" id="UP000515369"/>
    </source>
</evidence>
<feature type="transmembrane region" description="Helical" evidence="2">
    <location>
        <begin position="172"/>
        <end position="194"/>
    </location>
</feature>
<feature type="region of interest" description="Disordered" evidence="1">
    <location>
        <begin position="443"/>
        <end position="470"/>
    </location>
</feature>
<feature type="transmembrane region" description="Helical" evidence="2">
    <location>
        <begin position="398"/>
        <end position="431"/>
    </location>
</feature>
<feature type="transmembrane region" description="Helical" evidence="2">
    <location>
        <begin position="206"/>
        <end position="236"/>
    </location>
</feature>
<feature type="transmembrane region" description="Helical" evidence="2">
    <location>
        <begin position="369"/>
        <end position="392"/>
    </location>
</feature>
<feature type="transmembrane region" description="Helical" evidence="2">
    <location>
        <begin position="32"/>
        <end position="52"/>
    </location>
</feature>
<feature type="transmembrane region" description="Helical" evidence="2">
    <location>
        <begin position="59"/>
        <end position="81"/>
    </location>
</feature>
<feature type="compositionally biased region" description="Basic and acidic residues" evidence="1">
    <location>
        <begin position="449"/>
        <end position="461"/>
    </location>
</feature>
<dbReference type="EMBL" id="CP059732">
    <property type="protein sequence ID" value="QMW05268.1"/>
    <property type="molecule type" value="Genomic_DNA"/>
</dbReference>
<keyword evidence="2" id="KW-0472">Membrane</keyword>
<organism evidence="3 4">
    <name type="scientific">Spirosoma foliorum</name>
    <dbReference type="NCBI Taxonomy" id="2710596"/>
    <lineage>
        <taxon>Bacteria</taxon>
        <taxon>Pseudomonadati</taxon>
        <taxon>Bacteroidota</taxon>
        <taxon>Cytophagia</taxon>
        <taxon>Cytophagales</taxon>
        <taxon>Cytophagaceae</taxon>
        <taxon>Spirosoma</taxon>
    </lineage>
</organism>